<evidence type="ECO:0000256" key="2">
    <source>
        <dbReference type="ARBA" id="ARBA00022737"/>
    </source>
</evidence>
<reference evidence="3" key="1">
    <citation type="submission" date="2018-11" db="EMBL/GenBank/DDBJ databases">
        <title>Myxobolus squamalis genome and transcriptome.</title>
        <authorList>
            <person name="Yahalomi D."/>
            <person name="Atkinson S.D."/>
            <person name="Neuhof M."/>
            <person name="Chang E.S."/>
            <person name="Philippe H."/>
            <person name="Cartwright P."/>
            <person name="Bartholomew J.L."/>
            <person name="Huchon D."/>
        </authorList>
    </citation>
    <scope>NUCLEOTIDE SEQUENCE</scope>
    <source>
        <strain evidence="3">71B08</strain>
        <tissue evidence="3">Whole</tissue>
    </source>
</reference>
<dbReference type="PANTHER" id="PTHR16017:SF0">
    <property type="entry name" value="WD REPEAT-CONTAINING PROTEIN 70"/>
    <property type="match status" value="1"/>
</dbReference>
<sequence length="139" mass="15311">MLNISNGSKLVSGISIDSSGSRMLTVGHDFHLNMHDFATMDSKFKPFRSFDPLEDVPLRSIKHSPAGDLVMVYGGTSLIKLLDRDGKLNCACMRGDQYLVDMNQTKGHVSAVNSAAWNPIDLDCFVTCGMDSFITYILM</sequence>
<accession>A0A6B2G4X4</accession>
<dbReference type="GO" id="GO:0035861">
    <property type="term" value="C:site of double-strand break"/>
    <property type="evidence" value="ECO:0007669"/>
    <property type="project" value="TreeGrafter"/>
</dbReference>
<proteinExistence type="predicted"/>
<keyword evidence="1" id="KW-0853">WD repeat</keyword>
<evidence type="ECO:0000256" key="1">
    <source>
        <dbReference type="ARBA" id="ARBA00022574"/>
    </source>
</evidence>
<dbReference type="InterPro" id="IPR051858">
    <property type="entry name" value="WD_repeat_GAD-1"/>
</dbReference>
<dbReference type="GO" id="GO:0005634">
    <property type="term" value="C:nucleus"/>
    <property type="evidence" value="ECO:0007669"/>
    <property type="project" value="TreeGrafter"/>
</dbReference>
<dbReference type="EMBL" id="GHBR01000237">
    <property type="protein sequence ID" value="NDJ95823.1"/>
    <property type="molecule type" value="Transcribed_RNA"/>
</dbReference>
<dbReference type="Gene3D" id="2.130.10.10">
    <property type="entry name" value="YVTN repeat-like/Quinoprotein amine dehydrogenase"/>
    <property type="match status" value="1"/>
</dbReference>
<evidence type="ECO:0000313" key="3">
    <source>
        <dbReference type="EMBL" id="NDJ95823.1"/>
    </source>
</evidence>
<dbReference type="SUPFAM" id="SSF50978">
    <property type="entry name" value="WD40 repeat-like"/>
    <property type="match status" value="1"/>
</dbReference>
<dbReference type="PANTHER" id="PTHR16017">
    <property type="entry name" value="GASTRULATION DEFECTIVE PROTEIN 1-RELATED"/>
    <property type="match status" value="1"/>
</dbReference>
<organism evidence="3">
    <name type="scientific">Myxobolus squamalis</name>
    <name type="common">Myxosporean</name>
    <dbReference type="NCBI Taxonomy" id="59785"/>
    <lineage>
        <taxon>Eukaryota</taxon>
        <taxon>Metazoa</taxon>
        <taxon>Cnidaria</taxon>
        <taxon>Myxozoa</taxon>
        <taxon>Myxosporea</taxon>
        <taxon>Bivalvulida</taxon>
        <taxon>Platysporina</taxon>
        <taxon>Myxobolidae</taxon>
        <taxon>Myxobolus</taxon>
    </lineage>
</organism>
<dbReference type="AlphaFoldDB" id="A0A6B2G4X4"/>
<name>A0A6B2G4X4_MYXSQ</name>
<keyword evidence="2" id="KW-0677">Repeat</keyword>
<dbReference type="InterPro" id="IPR036322">
    <property type="entry name" value="WD40_repeat_dom_sf"/>
</dbReference>
<dbReference type="InterPro" id="IPR015943">
    <property type="entry name" value="WD40/YVTN_repeat-like_dom_sf"/>
</dbReference>
<protein>
    <submittedName>
        <fullName evidence="3">WD repeat-containing protein 70 (Trinotate prediction)</fullName>
    </submittedName>
</protein>